<dbReference type="GO" id="GO:0008173">
    <property type="term" value="F:RNA methyltransferase activity"/>
    <property type="evidence" value="ECO:0007669"/>
    <property type="project" value="InterPro"/>
</dbReference>
<sequence>MREVEYLRPSLPKLGAKLYKMPYREMQMWSDLTTNPGIMGCVNVWDMKVLRSASGAHFKLQINKKLNWDTIKEKIGPNSRIYIADNHAVTMSCHENADKQNLAELVQTVPVLPYYGVNFRDDNHIVLIVGGETEGISEESYKLASDFKGVRLKIPLSNKVDSLNAGTALGIIVFEIKRQLSMIQEKMADKSDSYNY</sequence>
<proteinExistence type="predicted"/>
<dbReference type="SUPFAM" id="SSF75217">
    <property type="entry name" value="alpha/beta knot"/>
    <property type="match status" value="1"/>
</dbReference>
<keyword evidence="2" id="KW-0808">Transferase</keyword>
<keyword evidence="1" id="KW-0489">Methyltransferase</keyword>
<reference evidence="4" key="1">
    <citation type="journal article" date="2023" name="Insect Mol. Biol.">
        <title>Genome sequencing provides insights into the evolution of gene families encoding plant cell wall-degrading enzymes in longhorned beetles.</title>
        <authorList>
            <person name="Shin N.R."/>
            <person name="Okamura Y."/>
            <person name="Kirsch R."/>
            <person name="Pauchet Y."/>
        </authorList>
    </citation>
    <scope>NUCLEOTIDE SEQUENCE</scope>
    <source>
        <strain evidence="4">RBIC_L_NR</strain>
    </source>
</reference>
<dbReference type="InterPro" id="IPR029028">
    <property type="entry name" value="Alpha/beta_knot_MTases"/>
</dbReference>
<dbReference type="InterPro" id="IPR001537">
    <property type="entry name" value="SpoU_MeTrfase"/>
</dbReference>
<dbReference type="InterPro" id="IPR029026">
    <property type="entry name" value="tRNA_m1G_MTases_N"/>
</dbReference>
<dbReference type="GO" id="GO:0006396">
    <property type="term" value="P:RNA processing"/>
    <property type="evidence" value="ECO:0007669"/>
    <property type="project" value="InterPro"/>
</dbReference>
<evidence type="ECO:0000256" key="2">
    <source>
        <dbReference type="ARBA" id="ARBA00022679"/>
    </source>
</evidence>
<accession>A0AAV8ZW74</accession>
<dbReference type="PANTHER" id="PTHR43191:SF2">
    <property type="entry name" value="RRNA METHYLTRANSFERASE 3, MITOCHONDRIAL"/>
    <property type="match status" value="1"/>
</dbReference>
<gene>
    <name evidence="4" type="ORF">NQ314_000135</name>
</gene>
<keyword evidence="5" id="KW-1185">Reference proteome</keyword>
<evidence type="ECO:0000259" key="3">
    <source>
        <dbReference type="Pfam" id="PF00588"/>
    </source>
</evidence>
<protein>
    <recommendedName>
        <fullName evidence="3">tRNA/rRNA methyltransferase SpoU type domain-containing protein</fullName>
    </recommendedName>
</protein>
<dbReference type="Gene3D" id="3.40.1280.10">
    <property type="match status" value="1"/>
</dbReference>
<dbReference type="GO" id="GO:0032259">
    <property type="term" value="P:methylation"/>
    <property type="evidence" value="ECO:0007669"/>
    <property type="project" value="UniProtKB-KW"/>
</dbReference>
<dbReference type="PANTHER" id="PTHR43191">
    <property type="entry name" value="RRNA METHYLTRANSFERASE 3"/>
    <property type="match status" value="1"/>
</dbReference>
<dbReference type="Pfam" id="PF00588">
    <property type="entry name" value="SpoU_methylase"/>
    <property type="match status" value="1"/>
</dbReference>
<feature type="domain" description="tRNA/rRNA methyltransferase SpoU type" evidence="3">
    <location>
        <begin position="41"/>
        <end position="173"/>
    </location>
</feature>
<dbReference type="Proteomes" id="UP001162156">
    <property type="component" value="Unassembled WGS sequence"/>
</dbReference>
<dbReference type="AlphaFoldDB" id="A0AAV8ZW74"/>
<comment type="caution">
    <text evidence="4">The sequence shown here is derived from an EMBL/GenBank/DDBJ whole genome shotgun (WGS) entry which is preliminary data.</text>
</comment>
<dbReference type="GO" id="GO:0003723">
    <property type="term" value="F:RNA binding"/>
    <property type="evidence" value="ECO:0007669"/>
    <property type="project" value="InterPro"/>
</dbReference>
<evidence type="ECO:0000256" key="1">
    <source>
        <dbReference type="ARBA" id="ARBA00022603"/>
    </source>
</evidence>
<dbReference type="InterPro" id="IPR051259">
    <property type="entry name" value="rRNA_Methyltransferase"/>
</dbReference>
<organism evidence="4 5">
    <name type="scientific">Rhamnusium bicolor</name>
    <dbReference type="NCBI Taxonomy" id="1586634"/>
    <lineage>
        <taxon>Eukaryota</taxon>
        <taxon>Metazoa</taxon>
        <taxon>Ecdysozoa</taxon>
        <taxon>Arthropoda</taxon>
        <taxon>Hexapoda</taxon>
        <taxon>Insecta</taxon>
        <taxon>Pterygota</taxon>
        <taxon>Neoptera</taxon>
        <taxon>Endopterygota</taxon>
        <taxon>Coleoptera</taxon>
        <taxon>Polyphaga</taxon>
        <taxon>Cucujiformia</taxon>
        <taxon>Chrysomeloidea</taxon>
        <taxon>Cerambycidae</taxon>
        <taxon>Lepturinae</taxon>
        <taxon>Rhagiini</taxon>
        <taxon>Rhamnusium</taxon>
    </lineage>
</organism>
<dbReference type="EMBL" id="JANEYF010000040">
    <property type="protein sequence ID" value="KAJ8972548.1"/>
    <property type="molecule type" value="Genomic_DNA"/>
</dbReference>
<name>A0AAV8ZW74_9CUCU</name>
<evidence type="ECO:0000313" key="4">
    <source>
        <dbReference type="EMBL" id="KAJ8972548.1"/>
    </source>
</evidence>
<evidence type="ECO:0000313" key="5">
    <source>
        <dbReference type="Proteomes" id="UP001162156"/>
    </source>
</evidence>